<dbReference type="CDD" id="cd04301">
    <property type="entry name" value="NAT_SF"/>
    <property type="match status" value="1"/>
</dbReference>
<feature type="domain" description="N-acetyltransferase" evidence="2">
    <location>
        <begin position="5"/>
        <end position="150"/>
    </location>
</feature>
<dbReference type="Gene3D" id="3.40.630.30">
    <property type="match status" value="1"/>
</dbReference>
<reference evidence="4" key="1">
    <citation type="submission" date="2024-02" db="UniProtKB">
        <authorList>
            <consortium name="WormBaseParasite"/>
        </authorList>
    </citation>
    <scope>IDENTIFICATION</scope>
</reference>
<dbReference type="InterPro" id="IPR016181">
    <property type="entry name" value="Acyl_CoA_acyltransferase"/>
</dbReference>
<evidence type="ECO:0000259" key="2">
    <source>
        <dbReference type="PROSITE" id="PS51186"/>
    </source>
</evidence>
<sequence>MENLILLPLIKRQDLNLACIQLLNQDWPKSEGSRMHSQEKSCRSEPPMAFLLIDRSGEIEKLIGHARLCPLPNKKGACWIESVIVDKNDRGKGLGKFLMIQLEDFIRSFGYTEIYLSTEDKQFFYERCGYTTCQSIVHTTAAPSMLNLINRLGNVEETRIDERKPVISQEATESTKTSIPTPPPPPPSFTKIKPETQLETTIYMKKSLH</sequence>
<evidence type="ECO:0000256" key="1">
    <source>
        <dbReference type="SAM" id="MobiDB-lite"/>
    </source>
</evidence>
<evidence type="ECO:0000313" key="4">
    <source>
        <dbReference type="WBParaSite" id="MBELARI_LOCUS10251"/>
    </source>
</evidence>
<protein>
    <submittedName>
        <fullName evidence="4">N-acetyltransferase domain-containing protein</fullName>
    </submittedName>
</protein>
<proteinExistence type="predicted"/>
<dbReference type="PROSITE" id="PS51186">
    <property type="entry name" value="GNAT"/>
    <property type="match status" value="1"/>
</dbReference>
<dbReference type="GO" id="GO:0008080">
    <property type="term" value="F:N-acetyltransferase activity"/>
    <property type="evidence" value="ECO:0007669"/>
    <property type="project" value="InterPro"/>
</dbReference>
<dbReference type="Pfam" id="PF00583">
    <property type="entry name" value="Acetyltransf_1"/>
    <property type="match status" value="1"/>
</dbReference>
<dbReference type="AlphaFoldDB" id="A0AAF3E8K8"/>
<name>A0AAF3E8K8_9BILA</name>
<dbReference type="GO" id="GO:1905502">
    <property type="term" value="F:acetyl-CoA binding"/>
    <property type="evidence" value="ECO:0007669"/>
    <property type="project" value="TreeGrafter"/>
</dbReference>
<dbReference type="WBParaSite" id="MBELARI_LOCUS10251">
    <property type="protein sequence ID" value="MBELARI_LOCUS10251"/>
    <property type="gene ID" value="MBELARI_LOCUS10251"/>
</dbReference>
<dbReference type="SUPFAM" id="SSF55729">
    <property type="entry name" value="Acyl-CoA N-acyltransferases (Nat)"/>
    <property type="match status" value="1"/>
</dbReference>
<organism evidence="3 4">
    <name type="scientific">Mesorhabditis belari</name>
    <dbReference type="NCBI Taxonomy" id="2138241"/>
    <lineage>
        <taxon>Eukaryota</taxon>
        <taxon>Metazoa</taxon>
        <taxon>Ecdysozoa</taxon>
        <taxon>Nematoda</taxon>
        <taxon>Chromadorea</taxon>
        <taxon>Rhabditida</taxon>
        <taxon>Rhabditina</taxon>
        <taxon>Rhabditomorpha</taxon>
        <taxon>Rhabditoidea</taxon>
        <taxon>Rhabditidae</taxon>
        <taxon>Mesorhabditinae</taxon>
        <taxon>Mesorhabditis</taxon>
    </lineage>
</organism>
<dbReference type="GO" id="GO:0005737">
    <property type="term" value="C:cytoplasm"/>
    <property type="evidence" value="ECO:0007669"/>
    <property type="project" value="TreeGrafter"/>
</dbReference>
<dbReference type="PANTHER" id="PTHR13538:SF4">
    <property type="entry name" value="N-ALPHA-ACETYLTRANSFERASE 80"/>
    <property type="match status" value="1"/>
</dbReference>
<evidence type="ECO:0000313" key="3">
    <source>
        <dbReference type="Proteomes" id="UP000887575"/>
    </source>
</evidence>
<dbReference type="PANTHER" id="PTHR13538">
    <property type="entry name" value="N-ACETYLTRANSFERASE 6"/>
    <property type="match status" value="1"/>
</dbReference>
<keyword evidence="3" id="KW-1185">Reference proteome</keyword>
<accession>A0AAF3E8K8</accession>
<dbReference type="InterPro" id="IPR000182">
    <property type="entry name" value="GNAT_dom"/>
</dbReference>
<feature type="region of interest" description="Disordered" evidence="1">
    <location>
        <begin position="160"/>
        <end position="195"/>
    </location>
</feature>
<dbReference type="InterPro" id="IPR039840">
    <property type="entry name" value="NAA80"/>
</dbReference>
<dbReference type="Proteomes" id="UP000887575">
    <property type="component" value="Unassembled WGS sequence"/>
</dbReference>